<reference evidence="7 8" key="1">
    <citation type="submission" date="2015-04" db="EMBL/GenBank/DDBJ databases">
        <title>Whole genome shotgun sequence of Flavihumibacter petaseus NBRC 106054.</title>
        <authorList>
            <person name="Miyazawa S."/>
            <person name="Hosoyama A."/>
            <person name="Hashimoto M."/>
            <person name="Noguchi M."/>
            <person name="Tsuchikane K."/>
            <person name="Ohji S."/>
            <person name="Yamazoe A."/>
            <person name="Ichikawa N."/>
            <person name="Kimura A."/>
            <person name="Fujita N."/>
        </authorList>
    </citation>
    <scope>NUCLEOTIDE SEQUENCE [LARGE SCALE GENOMIC DNA]</scope>
    <source>
        <strain evidence="7 8">NBRC 106054</strain>
    </source>
</reference>
<evidence type="ECO:0000256" key="6">
    <source>
        <dbReference type="SAM" id="Phobius"/>
    </source>
</evidence>
<comment type="subcellular location">
    <subcellularLocation>
        <location evidence="1">Cell membrane</location>
        <topology evidence="1">Multi-pass membrane protein</topology>
    </subcellularLocation>
</comment>
<evidence type="ECO:0000256" key="3">
    <source>
        <dbReference type="ARBA" id="ARBA00022692"/>
    </source>
</evidence>
<feature type="transmembrane region" description="Helical" evidence="6">
    <location>
        <begin position="116"/>
        <end position="132"/>
    </location>
</feature>
<protein>
    <submittedName>
        <fullName evidence="7">Uncharacterized protein</fullName>
    </submittedName>
</protein>
<evidence type="ECO:0000256" key="1">
    <source>
        <dbReference type="ARBA" id="ARBA00004651"/>
    </source>
</evidence>
<feature type="transmembrane region" description="Helical" evidence="6">
    <location>
        <begin position="86"/>
        <end position="104"/>
    </location>
</feature>
<dbReference type="RefSeq" id="WP_046367014.1">
    <property type="nucleotide sequence ID" value="NZ_BBWV01000001.1"/>
</dbReference>
<evidence type="ECO:0000313" key="8">
    <source>
        <dbReference type="Proteomes" id="UP000033121"/>
    </source>
</evidence>
<evidence type="ECO:0000256" key="4">
    <source>
        <dbReference type="ARBA" id="ARBA00022989"/>
    </source>
</evidence>
<keyword evidence="2" id="KW-1003">Cell membrane</keyword>
<organism evidence="7 8">
    <name type="scientific">Flavihumibacter petaseus NBRC 106054</name>
    <dbReference type="NCBI Taxonomy" id="1220578"/>
    <lineage>
        <taxon>Bacteria</taxon>
        <taxon>Pseudomonadati</taxon>
        <taxon>Bacteroidota</taxon>
        <taxon>Chitinophagia</taxon>
        <taxon>Chitinophagales</taxon>
        <taxon>Chitinophagaceae</taxon>
        <taxon>Flavihumibacter</taxon>
    </lineage>
</organism>
<feature type="transmembrane region" description="Helical" evidence="6">
    <location>
        <begin position="12"/>
        <end position="29"/>
    </location>
</feature>
<feature type="transmembrane region" description="Helical" evidence="6">
    <location>
        <begin position="59"/>
        <end position="79"/>
    </location>
</feature>
<evidence type="ECO:0000313" key="7">
    <source>
        <dbReference type="EMBL" id="GAO41087.1"/>
    </source>
</evidence>
<proteinExistence type="predicted"/>
<dbReference type="Proteomes" id="UP000033121">
    <property type="component" value="Unassembled WGS sequence"/>
</dbReference>
<dbReference type="EMBL" id="BBWV01000001">
    <property type="protein sequence ID" value="GAO41087.1"/>
    <property type="molecule type" value="Genomic_DNA"/>
</dbReference>
<sequence length="137" mass="15481">MDNFVDKFERWITYVLMGVALLMITLQTYELLREMISNLVIRISTDGLVFKPGSMHSGVVLFFNILLSLEILATIRVFSKGHEVKIKVILIVCMIAVSRKFLAADTQEHDSLQSELGIAALILAFALGYYLVQKVEK</sequence>
<keyword evidence="4 6" id="KW-1133">Transmembrane helix</keyword>
<accession>A0A0E9MTJ7</accession>
<dbReference type="OrthoDB" id="680518at2"/>
<keyword evidence="5 6" id="KW-0472">Membrane</keyword>
<dbReference type="AlphaFoldDB" id="A0A0E9MTJ7"/>
<keyword evidence="3 6" id="KW-0812">Transmembrane</keyword>
<evidence type="ECO:0000256" key="2">
    <source>
        <dbReference type="ARBA" id="ARBA00022475"/>
    </source>
</evidence>
<name>A0A0E9MTJ7_9BACT</name>
<evidence type="ECO:0000256" key="5">
    <source>
        <dbReference type="ARBA" id="ARBA00023136"/>
    </source>
</evidence>
<dbReference type="GO" id="GO:0005886">
    <property type="term" value="C:plasma membrane"/>
    <property type="evidence" value="ECO:0007669"/>
    <property type="project" value="UniProtKB-SubCell"/>
</dbReference>
<gene>
    <name evidence="7" type="ORF">FPE01S_01_00990</name>
</gene>
<dbReference type="STRING" id="1220578.FPE01S_01_00990"/>
<keyword evidence="8" id="KW-1185">Reference proteome</keyword>
<dbReference type="Pfam" id="PF06146">
    <property type="entry name" value="PsiE"/>
    <property type="match status" value="1"/>
</dbReference>
<dbReference type="InterPro" id="IPR020948">
    <property type="entry name" value="P_starv_induced_PsiE-like"/>
</dbReference>
<comment type="caution">
    <text evidence="7">The sequence shown here is derived from an EMBL/GenBank/DDBJ whole genome shotgun (WGS) entry which is preliminary data.</text>
</comment>